<dbReference type="PANTHER" id="PTHR43201">
    <property type="entry name" value="ACYL-COA SYNTHETASE"/>
    <property type="match status" value="1"/>
</dbReference>
<keyword evidence="3" id="KW-0812">Transmembrane</keyword>
<dbReference type="Pfam" id="PF13193">
    <property type="entry name" value="AMP-binding_C"/>
    <property type="match status" value="1"/>
</dbReference>
<dbReference type="STRING" id="112901.SAMN04488500_11897"/>
<dbReference type="InterPro" id="IPR000873">
    <property type="entry name" value="AMP-dep_synth/lig_dom"/>
</dbReference>
<dbReference type="Proteomes" id="UP000192738">
    <property type="component" value="Unassembled WGS sequence"/>
</dbReference>
<evidence type="ECO:0000256" key="1">
    <source>
        <dbReference type="ARBA" id="ARBA00006432"/>
    </source>
</evidence>
<reference evidence="6 7" key="1">
    <citation type="submission" date="2017-04" db="EMBL/GenBank/DDBJ databases">
        <authorList>
            <person name="Afonso C.L."/>
            <person name="Miller P.J."/>
            <person name="Scott M.A."/>
            <person name="Spackman E."/>
            <person name="Goraichik I."/>
            <person name="Dimitrov K.M."/>
            <person name="Suarez D.L."/>
            <person name="Swayne D.E."/>
        </authorList>
    </citation>
    <scope>NUCLEOTIDE SEQUENCE [LARGE SCALE GENOMIC DNA]</scope>
    <source>
        <strain evidence="6 7">DSM 5090</strain>
    </source>
</reference>
<proteinExistence type="inferred from homology"/>
<dbReference type="EMBL" id="FWXI01000018">
    <property type="protein sequence ID" value="SMD01363.1"/>
    <property type="molecule type" value="Genomic_DNA"/>
</dbReference>
<dbReference type="Pfam" id="PF00501">
    <property type="entry name" value="AMP-binding"/>
    <property type="match status" value="1"/>
</dbReference>
<dbReference type="Gene3D" id="3.30.300.30">
    <property type="match status" value="1"/>
</dbReference>
<dbReference type="InterPro" id="IPR042099">
    <property type="entry name" value="ANL_N_sf"/>
</dbReference>
<feature type="transmembrane region" description="Helical" evidence="3">
    <location>
        <begin position="64"/>
        <end position="82"/>
    </location>
</feature>
<evidence type="ECO:0000256" key="2">
    <source>
        <dbReference type="ARBA" id="ARBA00022598"/>
    </source>
</evidence>
<dbReference type="NCBIfam" id="NF004837">
    <property type="entry name" value="PRK06187.1"/>
    <property type="match status" value="1"/>
</dbReference>
<evidence type="ECO:0000313" key="7">
    <source>
        <dbReference type="Proteomes" id="UP000192738"/>
    </source>
</evidence>
<keyword evidence="7" id="KW-1185">Reference proteome</keyword>
<gene>
    <name evidence="6" type="ORF">SAMN04488500_11897</name>
</gene>
<feature type="domain" description="AMP-dependent synthetase/ligase" evidence="4">
    <location>
        <begin position="16"/>
        <end position="358"/>
    </location>
</feature>
<dbReference type="SUPFAM" id="SSF56801">
    <property type="entry name" value="Acetyl-CoA synthetase-like"/>
    <property type="match status" value="1"/>
</dbReference>
<organism evidence="6 7">
    <name type="scientific">Sporomusa malonica</name>
    <dbReference type="NCBI Taxonomy" id="112901"/>
    <lineage>
        <taxon>Bacteria</taxon>
        <taxon>Bacillati</taxon>
        <taxon>Bacillota</taxon>
        <taxon>Negativicutes</taxon>
        <taxon>Selenomonadales</taxon>
        <taxon>Sporomusaceae</taxon>
        <taxon>Sporomusa</taxon>
    </lineage>
</organism>
<dbReference type="InterPro" id="IPR025110">
    <property type="entry name" value="AMP-bd_C"/>
</dbReference>
<dbReference type="InterPro" id="IPR045851">
    <property type="entry name" value="AMP-bd_C_sf"/>
</dbReference>
<dbReference type="InterPro" id="IPR020845">
    <property type="entry name" value="AMP-binding_CS"/>
</dbReference>
<protein>
    <submittedName>
        <fullName evidence="6">Long-chain acyl-CoA synthetase</fullName>
    </submittedName>
</protein>
<evidence type="ECO:0000259" key="5">
    <source>
        <dbReference type="Pfam" id="PF13193"/>
    </source>
</evidence>
<dbReference type="GO" id="GO:0031956">
    <property type="term" value="F:medium-chain fatty acid-CoA ligase activity"/>
    <property type="evidence" value="ECO:0007669"/>
    <property type="project" value="TreeGrafter"/>
</dbReference>
<name>A0A1W2DV73_9FIRM</name>
<accession>A0A1W2DV73</accession>
<comment type="similarity">
    <text evidence="1">Belongs to the ATP-dependent AMP-binding enzyme family.</text>
</comment>
<dbReference type="AlphaFoldDB" id="A0A1W2DV73"/>
<keyword evidence="2" id="KW-0436">Ligase</keyword>
<evidence type="ECO:0000256" key="3">
    <source>
        <dbReference type="SAM" id="Phobius"/>
    </source>
</evidence>
<dbReference type="FunFam" id="3.30.300.30:FF:000008">
    <property type="entry name" value="2,3-dihydroxybenzoate-AMP ligase"/>
    <property type="match status" value="1"/>
</dbReference>
<dbReference type="GO" id="GO:0006631">
    <property type="term" value="P:fatty acid metabolic process"/>
    <property type="evidence" value="ECO:0007669"/>
    <property type="project" value="TreeGrafter"/>
</dbReference>
<feature type="domain" description="AMP-binding enzyme C-terminal" evidence="5">
    <location>
        <begin position="408"/>
        <end position="483"/>
    </location>
</feature>
<dbReference type="Gene3D" id="3.40.50.12780">
    <property type="entry name" value="N-terminal domain of ligase-like"/>
    <property type="match status" value="1"/>
</dbReference>
<keyword evidence="3" id="KW-1133">Transmembrane helix</keyword>
<evidence type="ECO:0000313" key="6">
    <source>
        <dbReference type="EMBL" id="SMD01363.1"/>
    </source>
</evidence>
<evidence type="ECO:0000259" key="4">
    <source>
        <dbReference type="Pfam" id="PF00501"/>
    </source>
</evidence>
<keyword evidence="3" id="KW-0472">Membrane</keyword>
<dbReference type="PANTHER" id="PTHR43201:SF5">
    <property type="entry name" value="MEDIUM-CHAIN ACYL-COA LIGASE ACSF2, MITOCHONDRIAL"/>
    <property type="match status" value="1"/>
</dbReference>
<dbReference type="PROSITE" id="PS00455">
    <property type="entry name" value="AMP_BINDING"/>
    <property type="match status" value="1"/>
</dbReference>
<sequence length="494" mass="54111">MHSLFVHDLILQGATDSQAFAGKDNVSYGELQEQVSKYRNYFYRSGVRAGENVGLFSRNSTDFVYCYMAVISLGAVIVPLNFQLAAREIAFIVKDTKMKRLITMERLVIDSELSQQGYTQLVEQLVIADFKPGLTQDNYSAAPVLDISINENSPCAIIYTSGTTGTPKGAVLTHSNLVANAQAFRERLPLNLCDNVLCVLPMYHCFAWTCAVLNPLLCGAAITILEAFAPKETITAIKDYGVTVVYGVPPMYNLLTRIGEAEDLAGVKYFVSGGASLPEKVAQQFADKYGNRIIEGYGLSEASPVVTLNPAQKPKYCSIGKALPGLEVKVADSNGQPLPPGVVGEIIVRGPSVMQGYFNLPAESENALKDGWLYTGDLAYQDAEGYLFVVDRLKDLIISNGENIYPREIEELLYAYPGIIEASVIGVRDELRGQVARAYIVLAEGHSFDKKAAREYLQTNIAAYKIPRDFVVVDGLPKNQTGKILKRVLREQAG</sequence>